<evidence type="ECO:0000256" key="3">
    <source>
        <dbReference type="ARBA" id="ARBA00023163"/>
    </source>
</evidence>
<proteinExistence type="predicted"/>
<dbReference type="SUPFAM" id="SSF57701">
    <property type="entry name" value="Zn2/Cys6 DNA-binding domain"/>
    <property type="match status" value="1"/>
</dbReference>
<evidence type="ECO:0000256" key="2">
    <source>
        <dbReference type="ARBA" id="ARBA00023015"/>
    </source>
</evidence>
<dbReference type="EMBL" id="MU004335">
    <property type="protein sequence ID" value="KAF2656518.1"/>
    <property type="molecule type" value="Genomic_DNA"/>
</dbReference>
<keyword evidence="2" id="KW-0805">Transcription regulation</keyword>
<keyword evidence="1" id="KW-0479">Metal-binding</keyword>
<organism evidence="7 8">
    <name type="scientific">Lophiostoma macrostomum CBS 122681</name>
    <dbReference type="NCBI Taxonomy" id="1314788"/>
    <lineage>
        <taxon>Eukaryota</taxon>
        <taxon>Fungi</taxon>
        <taxon>Dikarya</taxon>
        <taxon>Ascomycota</taxon>
        <taxon>Pezizomycotina</taxon>
        <taxon>Dothideomycetes</taxon>
        <taxon>Pleosporomycetidae</taxon>
        <taxon>Pleosporales</taxon>
        <taxon>Lophiostomataceae</taxon>
        <taxon>Lophiostoma</taxon>
    </lineage>
</organism>
<dbReference type="CDD" id="cd00067">
    <property type="entry name" value="GAL4"/>
    <property type="match status" value="1"/>
</dbReference>
<dbReference type="GO" id="GO:0000981">
    <property type="term" value="F:DNA-binding transcription factor activity, RNA polymerase II-specific"/>
    <property type="evidence" value="ECO:0007669"/>
    <property type="project" value="InterPro"/>
</dbReference>
<dbReference type="CDD" id="cd12148">
    <property type="entry name" value="fungal_TF_MHR"/>
    <property type="match status" value="1"/>
</dbReference>
<keyword evidence="3" id="KW-0804">Transcription</keyword>
<name>A0A6A6TC75_9PLEO</name>
<dbReference type="InterPro" id="IPR036864">
    <property type="entry name" value="Zn2-C6_fun-type_DNA-bd_sf"/>
</dbReference>
<feature type="compositionally biased region" description="Polar residues" evidence="5">
    <location>
        <begin position="125"/>
        <end position="135"/>
    </location>
</feature>
<dbReference type="PROSITE" id="PS50048">
    <property type="entry name" value="ZN2_CY6_FUNGAL_2"/>
    <property type="match status" value="1"/>
</dbReference>
<evidence type="ECO:0000313" key="8">
    <source>
        <dbReference type="Proteomes" id="UP000799324"/>
    </source>
</evidence>
<dbReference type="OrthoDB" id="5392779at2759"/>
<gene>
    <name evidence="7" type="ORF">K491DRAFT_373253</name>
</gene>
<dbReference type="AlphaFoldDB" id="A0A6A6TC75"/>
<feature type="compositionally biased region" description="Polar residues" evidence="5">
    <location>
        <begin position="1"/>
        <end position="14"/>
    </location>
</feature>
<keyword evidence="8" id="KW-1185">Reference proteome</keyword>
<dbReference type="Proteomes" id="UP000799324">
    <property type="component" value="Unassembled WGS sequence"/>
</dbReference>
<dbReference type="GO" id="GO:0003677">
    <property type="term" value="F:DNA binding"/>
    <property type="evidence" value="ECO:0007669"/>
    <property type="project" value="InterPro"/>
</dbReference>
<protein>
    <recommendedName>
        <fullName evidence="6">Zn(2)-C6 fungal-type domain-containing protein</fullName>
    </recommendedName>
</protein>
<dbReference type="PANTHER" id="PTHR47840">
    <property type="entry name" value="ZN(II)2CYS6 TRANSCRIPTION FACTOR (EUROFUNG)-RELATED"/>
    <property type="match status" value="1"/>
</dbReference>
<keyword evidence="4" id="KW-0539">Nucleus</keyword>
<evidence type="ECO:0000256" key="5">
    <source>
        <dbReference type="SAM" id="MobiDB-lite"/>
    </source>
</evidence>
<dbReference type="GO" id="GO:0008270">
    <property type="term" value="F:zinc ion binding"/>
    <property type="evidence" value="ECO:0007669"/>
    <property type="project" value="InterPro"/>
</dbReference>
<feature type="domain" description="Zn(2)-C6 fungal-type" evidence="6">
    <location>
        <begin position="28"/>
        <end position="61"/>
    </location>
</feature>
<sequence>MLHPSQSNSLQTQEHGTKRRKVRKGTKNCWECKRRKVRCMFSSANASTCDNCQRRGSTCVSQEYEDAPSGTFIPSDTVLETCLDRDGARMDQPDGQAHPRTKDLPGVRPTSSRLEETLEALPPIEQNTSPDQSVSARPETSDSLPMPAIAYIRTTDERHTEKYDNLVRELLAVWPSQEELDLIYTLPVGLSTYLHRGICAPYSSHLNQDPPRPQELLQLPPPGSHPVLIARKLLLLGTFLQGVLPSSIEKMGTLGVSYRQIMTRVVDRAILVTTNDELISCVEGIECIMLEAHYQNYGGNLHKSWLAMRRATAVAQLLGLHRGFDSPSLKILQPETRVNVDLDQMFFRLFELDGYLSLMLGLPPTSLEERFVSSELLDDPVDRLQRIHVAAGRRILLSNGLDVKSFETVQDIDRQLQRAAAGMSPQWWLAPTFLPQHEDGVALLHDTIKLMDQFTHFHLLTRLHLPYMLRYANDHRYDYSKITAITSSREILSRYVAFRTSNPAHFYCRGTDFLAFVACTVMCLAHTQSRGQCQLLAAEQTTNAVSSFHGFLPHSRPSDRGMMERAQEIIASLSHTSDDGVASKLSRSIQNLLIIEDNAANGTLYLTSSSRGENADESRVTNSGLHVHIPYFGTINFETGSISKHPQVSSMDSHSVASDALQRDLPNNTTDVSSNLGALQAYQSGDQFGLSGLRVGQTTPLLSDQRPMASQPSALNQMLNFDGSNGQAQLHMEYPIADPDWELQGVDVALFDRLFRGIDGENQ</sequence>
<feature type="region of interest" description="Disordered" evidence="5">
    <location>
        <begin position="87"/>
        <end position="142"/>
    </location>
</feature>
<dbReference type="InterPro" id="IPR007219">
    <property type="entry name" value="XnlR_reg_dom"/>
</dbReference>
<dbReference type="InterPro" id="IPR001138">
    <property type="entry name" value="Zn2Cys6_DnaBD"/>
</dbReference>
<evidence type="ECO:0000256" key="1">
    <source>
        <dbReference type="ARBA" id="ARBA00022723"/>
    </source>
</evidence>
<dbReference type="PANTHER" id="PTHR47840:SF1">
    <property type="entry name" value="ZN(II)2CYS6 TRANSCRIPTION FACTOR (EUROFUNG)"/>
    <property type="match status" value="1"/>
</dbReference>
<dbReference type="SMART" id="SM00906">
    <property type="entry name" value="Fungal_trans"/>
    <property type="match status" value="1"/>
</dbReference>
<evidence type="ECO:0000259" key="6">
    <source>
        <dbReference type="PROSITE" id="PS50048"/>
    </source>
</evidence>
<reference evidence="7" key="1">
    <citation type="journal article" date="2020" name="Stud. Mycol.">
        <title>101 Dothideomycetes genomes: a test case for predicting lifestyles and emergence of pathogens.</title>
        <authorList>
            <person name="Haridas S."/>
            <person name="Albert R."/>
            <person name="Binder M."/>
            <person name="Bloem J."/>
            <person name="Labutti K."/>
            <person name="Salamov A."/>
            <person name="Andreopoulos B."/>
            <person name="Baker S."/>
            <person name="Barry K."/>
            <person name="Bills G."/>
            <person name="Bluhm B."/>
            <person name="Cannon C."/>
            <person name="Castanera R."/>
            <person name="Culley D."/>
            <person name="Daum C."/>
            <person name="Ezra D."/>
            <person name="Gonzalez J."/>
            <person name="Henrissat B."/>
            <person name="Kuo A."/>
            <person name="Liang C."/>
            <person name="Lipzen A."/>
            <person name="Lutzoni F."/>
            <person name="Magnuson J."/>
            <person name="Mondo S."/>
            <person name="Nolan M."/>
            <person name="Ohm R."/>
            <person name="Pangilinan J."/>
            <person name="Park H.-J."/>
            <person name="Ramirez L."/>
            <person name="Alfaro M."/>
            <person name="Sun H."/>
            <person name="Tritt A."/>
            <person name="Yoshinaga Y."/>
            <person name="Zwiers L.-H."/>
            <person name="Turgeon B."/>
            <person name="Goodwin S."/>
            <person name="Spatafora J."/>
            <person name="Crous P."/>
            <person name="Grigoriev I."/>
        </authorList>
    </citation>
    <scope>NUCLEOTIDE SEQUENCE</scope>
    <source>
        <strain evidence="7">CBS 122681</strain>
    </source>
</reference>
<evidence type="ECO:0000313" key="7">
    <source>
        <dbReference type="EMBL" id="KAF2656518.1"/>
    </source>
</evidence>
<evidence type="ECO:0000256" key="4">
    <source>
        <dbReference type="ARBA" id="ARBA00023242"/>
    </source>
</evidence>
<dbReference type="GO" id="GO:0006351">
    <property type="term" value="P:DNA-templated transcription"/>
    <property type="evidence" value="ECO:0007669"/>
    <property type="project" value="InterPro"/>
</dbReference>
<accession>A0A6A6TC75</accession>
<dbReference type="Gene3D" id="4.10.240.10">
    <property type="entry name" value="Zn(2)-C6 fungal-type DNA-binding domain"/>
    <property type="match status" value="1"/>
</dbReference>
<feature type="region of interest" description="Disordered" evidence="5">
    <location>
        <begin position="1"/>
        <end position="20"/>
    </location>
</feature>